<protein>
    <submittedName>
        <fullName evidence="1">Uncharacterized protein</fullName>
    </submittedName>
</protein>
<organism evidence="1">
    <name type="scientific">uncultured Caudovirales phage</name>
    <dbReference type="NCBI Taxonomy" id="2100421"/>
    <lineage>
        <taxon>Viruses</taxon>
        <taxon>Duplodnaviria</taxon>
        <taxon>Heunggongvirae</taxon>
        <taxon>Uroviricota</taxon>
        <taxon>Caudoviricetes</taxon>
        <taxon>Peduoviridae</taxon>
        <taxon>Maltschvirus</taxon>
        <taxon>Maltschvirus maltsch</taxon>
    </lineage>
</organism>
<sequence length="129" mass="14947">MTKLRAAVENNIRPCAMFFHEQPSDPWTKFDFMLLEAYQILKDETCNDCGNPIWICHNEFANNVGFKVKSTVCYAKAELEKHNERVAKNSSTKQRYGETDYTVAYTYDDSPMPSRMSYLKAMSEQYSGN</sequence>
<dbReference type="EMBL" id="LR796499">
    <property type="protein sequence ID" value="CAB4148706.1"/>
    <property type="molecule type" value="Genomic_DNA"/>
</dbReference>
<accession>A0A6J5MUF5</accession>
<gene>
    <name evidence="1" type="ORF">UFOVP536_19</name>
</gene>
<name>A0A6J5MUF5_9CAUD</name>
<reference evidence="1" key="1">
    <citation type="submission" date="2020-04" db="EMBL/GenBank/DDBJ databases">
        <authorList>
            <person name="Chiriac C."/>
            <person name="Salcher M."/>
            <person name="Ghai R."/>
            <person name="Kavagutti S V."/>
        </authorList>
    </citation>
    <scope>NUCLEOTIDE SEQUENCE</scope>
</reference>
<evidence type="ECO:0000313" key="1">
    <source>
        <dbReference type="EMBL" id="CAB4148706.1"/>
    </source>
</evidence>
<proteinExistence type="predicted"/>